<dbReference type="KEGG" id="lgi:LOTGIDRAFT_167590"/>
<dbReference type="AlphaFoldDB" id="V4BAT4"/>
<keyword evidence="5" id="KW-1185">Reference proteome</keyword>
<dbReference type="Pfam" id="PF01531">
    <property type="entry name" value="Glyco_transf_11"/>
    <property type="match status" value="1"/>
</dbReference>
<dbReference type="OMA" id="WIDHEDE"/>
<evidence type="ECO:0000313" key="5">
    <source>
        <dbReference type="Proteomes" id="UP000030746"/>
    </source>
</evidence>
<dbReference type="RefSeq" id="XP_009063329.1">
    <property type="nucleotide sequence ID" value="XM_009065081.1"/>
</dbReference>
<dbReference type="InterPro" id="IPR002516">
    <property type="entry name" value="Glyco_trans_11"/>
</dbReference>
<dbReference type="CDD" id="cd11301">
    <property type="entry name" value="Fut1_Fut2_like"/>
    <property type="match status" value="1"/>
</dbReference>
<evidence type="ECO:0000256" key="3">
    <source>
        <dbReference type="RuleBase" id="RU363129"/>
    </source>
</evidence>
<keyword evidence="3" id="KW-0333">Golgi apparatus</keyword>
<organism evidence="4 5">
    <name type="scientific">Lottia gigantea</name>
    <name type="common">Giant owl limpet</name>
    <dbReference type="NCBI Taxonomy" id="225164"/>
    <lineage>
        <taxon>Eukaryota</taxon>
        <taxon>Metazoa</taxon>
        <taxon>Spiralia</taxon>
        <taxon>Lophotrochozoa</taxon>
        <taxon>Mollusca</taxon>
        <taxon>Gastropoda</taxon>
        <taxon>Patellogastropoda</taxon>
        <taxon>Lottioidea</taxon>
        <taxon>Lottiidae</taxon>
        <taxon>Lottia</taxon>
    </lineage>
</organism>
<dbReference type="STRING" id="225164.V4BAT4"/>
<dbReference type="Proteomes" id="UP000030746">
    <property type="component" value="Unassembled WGS sequence"/>
</dbReference>
<dbReference type="GO" id="GO:0005975">
    <property type="term" value="P:carbohydrate metabolic process"/>
    <property type="evidence" value="ECO:0007669"/>
    <property type="project" value="InterPro"/>
</dbReference>
<keyword evidence="1 3" id="KW-0328">Glycosyltransferase</keyword>
<dbReference type="PANTHER" id="PTHR11927:SF9">
    <property type="entry name" value="L-FUCOSYLTRANSFERASE"/>
    <property type="match status" value="1"/>
</dbReference>
<dbReference type="PANTHER" id="PTHR11927">
    <property type="entry name" value="GALACTOSIDE 2-L-FUCOSYLTRANSFERASE"/>
    <property type="match status" value="1"/>
</dbReference>
<dbReference type="Gene3D" id="3.40.50.11350">
    <property type="match status" value="1"/>
</dbReference>
<proteinExistence type="inferred from homology"/>
<keyword evidence="3" id="KW-0325">Glycoprotein</keyword>
<dbReference type="UniPathway" id="UPA00378"/>
<keyword evidence="3" id="KW-0735">Signal-anchor</keyword>
<evidence type="ECO:0000256" key="1">
    <source>
        <dbReference type="ARBA" id="ARBA00022676"/>
    </source>
</evidence>
<dbReference type="GeneID" id="20240655"/>
<keyword evidence="3" id="KW-0812">Transmembrane</keyword>
<gene>
    <name evidence="4" type="ORF">LOTGIDRAFT_167590</name>
</gene>
<dbReference type="GO" id="GO:0032580">
    <property type="term" value="C:Golgi cisterna membrane"/>
    <property type="evidence" value="ECO:0007669"/>
    <property type="project" value="UniProtKB-SubCell"/>
</dbReference>
<sequence>MVDRDSFEVFGLSSLIANCERGRIAAVLSFMFIFYFCSRQTNLSNQVYQYLYNNMDTVYYFDARRPRFLCTVYQGGLGNLLFQYSFSYMLSKTMNLTLLVPEDKMALLQEVFQIPNVTVNKRGMQVCTKTRKYVDKIDVGFDSSVFRVPNNTDIYFEGYFQSWVYWADYKVEIRKQLKFHPEIISKAKRVLSNAVKFHNKSRQKISLVGIHVRRGDMIASEYFRKHGYQVADKKYLANAMKYMTDHIKKEILFVVCSNDMKWTKTAIKVPNVIFVNSTRREVDMAVLTLCDHFIMTVGTFGWWAGFLSKGTVIYYNQPFRPNSELAKNFANDYNESFFYPGWIGMS</sequence>
<name>V4BAT4_LOTGI</name>
<protein>
    <recommendedName>
        <fullName evidence="3">L-Fucosyltransferase</fullName>
        <ecNumber evidence="3">2.4.1.-</ecNumber>
    </recommendedName>
</protein>
<comment type="similarity">
    <text evidence="3">Belongs to the glycosyltransferase 11 family.</text>
</comment>
<keyword evidence="2 3" id="KW-0808">Transferase</keyword>
<dbReference type="CTD" id="20240655"/>
<dbReference type="OrthoDB" id="3226at2759"/>
<dbReference type="EC" id="2.4.1.-" evidence="3"/>
<evidence type="ECO:0000256" key="2">
    <source>
        <dbReference type="ARBA" id="ARBA00022679"/>
    </source>
</evidence>
<evidence type="ECO:0000313" key="4">
    <source>
        <dbReference type="EMBL" id="ESO86084.1"/>
    </source>
</evidence>
<accession>V4BAT4</accession>
<reference evidence="4 5" key="1">
    <citation type="journal article" date="2013" name="Nature">
        <title>Insights into bilaterian evolution from three spiralian genomes.</title>
        <authorList>
            <person name="Simakov O."/>
            <person name="Marletaz F."/>
            <person name="Cho S.J."/>
            <person name="Edsinger-Gonzales E."/>
            <person name="Havlak P."/>
            <person name="Hellsten U."/>
            <person name="Kuo D.H."/>
            <person name="Larsson T."/>
            <person name="Lv J."/>
            <person name="Arendt D."/>
            <person name="Savage R."/>
            <person name="Osoegawa K."/>
            <person name="de Jong P."/>
            <person name="Grimwood J."/>
            <person name="Chapman J.A."/>
            <person name="Shapiro H."/>
            <person name="Aerts A."/>
            <person name="Otillar R.P."/>
            <person name="Terry A.Y."/>
            <person name="Boore J.L."/>
            <person name="Grigoriev I.V."/>
            <person name="Lindberg D.R."/>
            <person name="Seaver E.C."/>
            <person name="Weisblat D.A."/>
            <person name="Putnam N.H."/>
            <person name="Rokhsar D.S."/>
        </authorList>
    </citation>
    <scope>NUCLEOTIDE SEQUENCE [LARGE SCALE GENOMIC DNA]</scope>
</reference>
<dbReference type="GO" id="GO:0008107">
    <property type="term" value="F:galactoside 2-alpha-L-fucosyltransferase activity"/>
    <property type="evidence" value="ECO:0007669"/>
    <property type="project" value="InterPro"/>
</dbReference>
<comment type="subcellular location">
    <subcellularLocation>
        <location evidence="3">Golgi apparatus</location>
        <location evidence="3">Golgi stack membrane</location>
        <topology evidence="3">Single-pass type II membrane protein</topology>
    </subcellularLocation>
</comment>
<comment type="pathway">
    <text evidence="3">Protein modification; protein glycosylation.</text>
</comment>
<dbReference type="HOGENOM" id="CLU_043399_2_1_1"/>
<dbReference type="EMBL" id="KB203188">
    <property type="protein sequence ID" value="ESO86084.1"/>
    <property type="molecule type" value="Genomic_DNA"/>
</dbReference>